<dbReference type="EMBL" id="BJYM01000007">
    <property type="protein sequence ID" value="GEN87244.1"/>
    <property type="molecule type" value="Genomic_DNA"/>
</dbReference>
<gene>
    <name evidence="1" type="ORF">OSO01_19830</name>
</gene>
<evidence type="ECO:0008006" key="3">
    <source>
        <dbReference type="Google" id="ProtNLM"/>
    </source>
</evidence>
<dbReference type="AlphaFoldDB" id="A0A511ZIH8"/>
<proteinExistence type="predicted"/>
<evidence type="ECO:0000313" key="2">
    <source>
        <dbReference type="Proteomes" id="UP000321558"/>
    </source>
</evidence>
<evidence type="ECO:0000313" key="1">
    <source>
        <dbReference type="EMBL" id="GEN87244.1"/>
    </source>
</evidence>
<accession>A0A511ZIH8</accession>
<organism evidence="1 2">
    <name type="scientific">Oceanobacillus sojae</name>
    <dbReference type="NCBI Taxonomy" id="582851"/>
    <lineage>
        <taxon>Bacteria</taxon>
        <taxon>Bacillati</taxon>
        <taxon>Bacillota</taxon>
        <taxon>Bacilli</taxon>
        <taxon>Bacillales</taxon>
        <taxon>Bacillaceae</taxon>
        <taxon>Oceanobacillus</taxon>
    </lineage>
</organism>
<sequence length="67" mass="7632">MKVFTCNDHEGYWPVPTASVIIAENEKEAREMLREQLSEKGLNKVDFTLVEVNTSVKQVITLSDGEY</sequence>
<name>A0A511ZIH8_9BACI</name>
<comment type="caution">
    <text evidence="1">The sequence shown here is derived from an EMBL/GenBank/DDBJ whole genome shotgun (WGS) entry which is preliminary data.</text>
</comment>
<reference evidence="1 2" key="1">
    <citation type="submission" date="2019-07" db="EMBL/GenBank/DDBJ databases">
        <title>Whole genome shotgun sequence of Oceanobacillus sojae NBRC 105379.</title>
        <authorList>
            <person name="Hosoyama A."/>
            <person name="Uohara A."/>
            <person name="Ohji S."/>
            <person name="Ichikawa N."/>
        </authorList>
    </citation>
    <scope>NUCLEOTIDE SEQUENCE [LARGE SCALE GENOMIC DNA]</scope>
    <source>
        <strain evidence="1 2">NBRC 105379</strain>
    </source>
</reference>
<dbReference type="Proteomes" id="UP000321558">
    <property type="component" value="Unassembled WGS sequence"/>
</dbReference>
<keyword evidence="2" id="KW-1185">Reference proteome</keyword>
<protein>
    <recommendedName>
        <fullName evidence="3">DUF3906 domain-containing protein</fullName>
    </recommendedName>
</protein>